<dbReference type="STRING" id="52131.GA0061100_102645"/>
<organism evidence="1 2">
    <name type="scientific">Rhizobium hainanense</name>
    <dbReference type="NCBI Taxonomy" id="52131"/>
    <lineage>
        <taxon>Bacteria</taxon>
        <taxon>Pseudomonadati</taxon>
        <taxon>Pseudomonadota</taxon>
        <taxon>Alphaproteobacteria</taxon>
        <taxon>Hyphomicrobiales</taxon>
        <taxon>Rhizobiaceae</taxon>
        <taxon>Rhizobium/Agrobacterium group</taxon>
        <taxon>Rhizobium</taxon>
    </lineage>
</organism>
<gene>
    <name evidence="1" type="ORF">GA0061100_102645</name>
</gene>
<sequence length="104" mass="11224">MHTALTAAGEAMPKTLTEALALDAHLAATHDVDDEAAVERYLENWEAIHSGRFPIRSPQEATALLRKMEAELEHSRGDFIDGILEQLNGFIAALAGTKASEIAV</sequence>
<protein>
    <submittedName>
        <fullName evidence="1">Uncharacterized protein</fullName>
    </submittedName>
</protein>
<accession>A0A1C3UMP4</accession>
<reference evidence="2" key="1">
    <citation type="submission" date="2016-08" db="EMBL/GenBank/DDBJ databases">
        <authorList>
            <person name="Varghese N."/>
            <person name="Submissions Spin"/>
        </authorList>
    </citation>
    <scope>NUCLEOTIDE SEQUENCE [LARGE SCALE GENOMIC DNA]</scope>
    <source>
        <strain evidence="2">CCBAU 57015</strain>
    </source>
</reference>
<dbReference type="RefSeq" id="WP_075852439.1">
    <property type="nucleotide sequence ID" value="NZ_FMAC01000002.1"/>
</dbReference>
<proteinExistence type="predicted"/>
<name>A0A1C3UMP4_9HYPH</name>
<dbReference type="Proteomes" id="UP000186228">
    <property type="component" value="Unassembled WGS sequence"/>
</dbReference>
<dbReference type="AlphaFoldDB" id="A0A1C3UMP4"/>
<dbReference type="EMBL" id="FMAC01000002">
    <property type="protein sequence ID" value="SCB16607.1"/>
    <property type="molecule type" value="Genomic_DNA"/>
</dbReference>
<evidence type="ECO:0000313" key="1">
    <source>
        <dbReference type="EMBL" id="SCB16607.1"/>
    </source>
</evidence>
<evidence type="ECO:0000313" key="2">
    <source>
        <dbReference type="Proteomes" id="UP000186228"/>
    </source>
</evidence>
<keyword evidence="2" id="KW-1185">Reference proteome</keyword>